<dbReference type="PROSITE" id="PS00463">
    <property type="entry name" value="ZN2_CY6_FUNGAL_1"/>
    <property type="match status" value="1"/>
</dbReference>
<accession>A0A225ADZ3</accession>
<dbReference type="STRING" id="1441469.A0A225ADZ3"/>
<comment type="caution">
    <text evidence="6">The sequence shown here is derived from an EMBL/GenBank/DDBJ whole genome shotgun (WGS) entry which is preliminary data.</text>
</comment>
<evidence type="ECO:0000256" key="3">
    <source>
        <dbReference type="ARBA" id="ARBA00023242"/>
    </source>
</evidence>
<dbReference type="PANTHER" id="PTHR35392">
    <property type="entry name" value="ZN(II)2CYS6 TRANSCRIPTION FACTOR (EUROFUNG)-RELATED-RELATED"/>
    <property type="match status" value="1"/>
</dbReference>
<dbReference type="AlphaFoldDB" id="A0A225ADZ3"/>
<dbReference type="OrthoDB" id="5425448at2759"/>
<name>A0A225ADZ3_TALAT</name>
<feature type="domain" description="Zn(2)-C6 fungal-type" evidence="5">
    <location>
        <begin position="459"/>
        <end position="488"/>
    </location>
</feature>
<dbReference type="CDD" id="cd00067">
    <property type="entry name" value="GAL4"/>
    <property type="match status" value="1"/>
</dbReference>
<evidence type="ECO:0000259" key="5">
    <source>
        <dbReference type="PROSITE" id="PS00463"/>
    </source>
</evidence>
<dbReference type="InterPro" id="IPR001138">
    <property type="entry name" value="Zn2Cys6_DnaBD"/>
</dbReference>
<dbReference type="EMBL" id="LFMY01000007">
    <property type="protein sequence ID" value="OKL59432.1"/>
    <property type="molecule type" value="Genomic_DNA"/>
</dbReference>
<protein>
    <recommendedName>
        <fullName evidence="5">Zn(2)-C6 fungal-type domain-containing protein</fullName>
    </recommendedName>
</protein>
<dbReference type="GO" id="GO:0008270">
    <property type="term" value="F:zinc ion binding"/>
    <property type="evidence" value="ECO:0007669"/>
    <property type="project" value="InterPro"/>
</dbReference>
<evidence type="ECO:0000256" key="4">
    <source>
        <dbReference type="SAM" id="MobiDB-lite"/>
    </source>
</evidence>
<dbReference type="GO" id="GO:0000981">
    <property type="term" value="F:DNA-binding transcription factor activity, RNA polymerase II-specific"/>
    <property type="evidence" value="ECO:0007669"/>
    <property type="project" value="InterPro"/>
</dbReference>
<keyword evidence="2" id="KW-0804">Transcription</keyword>
<feature type="region of interest" description="Disordered" evidence="4">
    <location>
        <begin position="276"/>
        <end position="296"/>
    </location>
</feature>
<sequence length="816" mass="91296">MDSGSTESATGVDPNTFLSTWDFTNTGNNNNNNNNNNTTLADLAWDQNAFDSLPELDSYQDSNEGDAELFDLLSAQGPPSRDSLDPSVIDATGLDLSVSVGVADGVNIVGGTFSPRTHPSVDDNALADNGWSPFQLANSTGFMMPLESTYPNQYPKGALEPNTTVIVDDGERLLTDLQRPPLSSLHRLRHSISYSDNHNNHNNKYNGWQNPAGYSPSFIPTQFPISPPLEAQSETNSTSIASTTMNQQWFSAADTPMTTLSESYHILPQDLSVYNEPQPIKPEPQMKSPSPSTHSNGIDSYAAVGNNDMLLPAENSVKQEPLQIVEWDEPASIEKTLKSSPDFPKVSGFMVSQDASDIPQMSLEQERSSLSSASHGVSRHTPLALQPASVIRRRKQRDSIVNVEQVQQPRPLQIVQEDGLGGAISSEDFVSPPRGARRKGPLSIVGRANAGLRRKNKDTCVQCRLNKRKCDGNSPCDACRPTLHEQPCARACFSSIVEYGTCNYISQRAINHLTSNGGDKRVRIEIPSAFDLNKLVAFLGERRGKFNIRATQSWGSLYVLDLGETYKFLKSFSEYNDNAQSTFLEFIDHRVIDSKDKTKNWLSCLKDCDPMNNVFKLLSQWNNMPSRASYSFVSVDSSFEDQLMDVSSDQDRKDILLAAQLSRIFCRLLEVEGFRKLERDFYNIKWKRISLDAHLRFLEELGHILLSLRWRVSWWKLLGDGGVHPDPGQQHYIDRVELLCRILYVYYTSVLTKLPSWSTANHLKGKWSRYADTEQQIWDDFPVDASENGFQQWMEHGRELIELAGSPHRVASIAKV</sequence>
<dbReference type="RefSeq" id="XP_020119553.1">
    <property type="nucleotide sequence ID" value="XM_020267754.1"/>
</dbReference>
<gene>
    <name evidence="6" type="ORF">UA08_05433</name>
</gene>
<keyword evidence="7" id="KW-1185">Reference proteome</keyword>
<evidence type="ECO:0000256" key="2">
    <source>
        <dbReference type="ARBA" id="ARBA00023163"/>
    </source>
</evidence>
<dbReference type="GeneID" id="31005189"/>
<dbReference type="InterPro" id="IPR052973">
    <property type="entry name" value="Fungal_sec-metab_reg_TF"/>
</dbReference>
<proteinExistence type="predicted"/>
<dbReference type="PANTHER" id="PTHR35392:SF4">
    <property type="entry name" value="ZN(II)2CYS6 TRANSCRIPTION FACTOR (EUROFUNG)"/>
    <property type="match status" value="1"/>
</dbReference>
<evidence type="ECO:0000313" key="6">
    <source>
        <dbReference type="EMBL" id="OKL59432.1"/>
    </source>
</evidence>
<keyword evidence="1" id="KW-0805">Transcription regulation</keyword>
<evidence type="ECO:0000313" key="7">
    <source>
        <dbReference type="Proteomes" id="UP000214365"/>
    </source>
</evidence>
<feature type="compositionally biased region" description="Polar residues" evidence="4">
    <location>
        <begin position="287"/>
        <end position="296"/>
    </location>
</feature>
<evidence type="ECO:0000256" key="1">
    <source>
        <dbReference type="ARBA" id="ARBA00023015"/>
    </source>
</evidence>
<dbReference type="Proteomes" id="UP000214365">
    <property type="component" value="Unassembled WGS sequence"/>
</dbReference>
<organism evidence="6 7">
    <name type="scientific">Talaromyces atroroseus</name>
    <dbReference type="NCBI Taxonomy" id="1441469"/>
    <lineage>
        <taxon>Eukaryota</taxon>
        <taxon>Fungi</taxon>
        <taxon>Dikarya</taxon>
        <taxon>Ascomycota</taxon>
        <taxon>Pezizomycotina</taxon>
        <taxon>Eurotiomycetes</taxon>
        <taxon>Eurotiomycetidae</taxon>
        <taxon>Eurotiales</taxon>
        <taxon>Trichocomaceae</taxon>
        <taxon>Talaromyces</taxon>
        <taxon>Talaromyces sect. Trachyspermi</taxon>
    </lineage>
</organism>
<reference evidence="6 7" key="1">
    <citation type="submission" date="2015-06" db="EMBL/GenBank/DDBJ databases">
        <title>Talaromyces atroroseus IBT 11181 draft genome.</title>
        <authorList>
            <person name="Rasmussen K.B."/>
            <person name="Rasmussen S."/>
            <person name="Petersen B."/>
            <person name="Sicheritz-Ponten T."/>
            <person name="Mortensen U.H."/>
            <person name="Thrane U."/>
        </authorList>
    </citation>
    <scope>NUCLEOTIDE SEQUENCE [LARGE SCALE GENOMIC DNA]</scope>
    <source>
        <strain evidence="6 7">IBT 11181</strain>
    </source>
</reference>
<keyword evidence="3" id="KW-0539">Nucleus</keyword>